<protein>
    <submittedName>
        <fullName evidence="2">Uncharacterized protein</fullName>
    </submittedName>
</protein>
<sequence length="125" mass="13636">MVSMATSKLAAQMSKCISSGVMEPGSTWICRGFVSSTRPSQKQFLDKETCEKVKEAAEAITEGIKETRQTGQFVKDTITTNAGKVISEMAKKALEKATEAAEDEKEEKSAWEKVKEVVKGKVNGK</sequence>
<dbReference type="Proteomes" id="UP001630127">
    <property type="component" value="Unassembled WGS sequence"/>
</dbReference>
<comment type="caution">
    <text evidence="2">The sequence shown here is derived from an EMBL/GenBank/DDBJ whole genome shotgun (WGS) entry which is preliminary data.</text>
</comment>
<dbReference type="EMBL" id="JBJUIK010000013">
    <property type="protein sequence ID" value="KAL3507404.1"/>
    <property type="molecule type" value="Genomic_DNA"/>
</dbReference>
<name>A0ABD2YJ22_9GENT</name>
<evidence type="ECO:0000256" key="1">
    <source>
        <dbReference type="SAM" id="Coils"/>
    </source>
</evidence>
<organism evidence="2 3">
    <name type="scientific">Cinchona calisaya</name>
    <dbReference type="NCBI Taxonomy" id="153742"/>
    <lineage>
        <taxon>Eukaryota</taxon>
        <taxon>Viridiplantae</taxon>
        <taxon>Streptophyta</taxon>
        <taxon>Embryophyta</taxon>
        <taxon>Tracheophyta</taxon>
        <taxon>Spermatophyta</taxon>
        <taxon>Magnoliopsida</taxon>
        <taxon>eudicotyledons</taxon>
        <taxon>Gunneridae</taxon>
        <taxon>Pentapetalae</taxon>
        <taxon>asterids</taxon>
        <taxon>lamiids</taxon>
        <taxon>Gentianales</taxon>
        <taxon>Rubiaceae</taxon>
        <taxon>Cinchonoideae</taxon>
        <taxon>Cinchoneae</taxon>
        <taxon>Cinchona</taxon>
    </lineage>
</organism>
<accession>A0ABD2YJ22</accession>
<keyword evidence="1" id="KW-0175">Coiled coil</keyword>
<feature type="coiled-coil region" evidence="1">
    <location>
        <begin position="87"/>
        <end position="114"/>
    </location>
</feature>
<keyword evidence="3" id="KW-1185">Reference proteome</keyword>
<gene>
    <name evidence="2" type="ORF">ACH5RR_032786</name>
</gene>
<reference evidence="2 3" key="1">
    <citation type="submission" date="2024-11" db="EMBL/GenBank/DDBJ databases">
        <title>A near-complete genome assembly of Cinchona calisaya.</title>
        <authorList>
            <person name="Lian D.C."/>
            <person name="Zhao X.W."/>
            <person name="Wei L."/>
        </authorList>
    </citation>
    <scope>NUCLEOTIDE SEQUENCE [LARGE SCALE GENOMIC DNA]</scope>
    <source>
        <tissue evidence="2">Nenye</tissue>
    </source>
</reference>
<proteinExistence type="predicted"/>
<evidence type="ECO:0000313" key="3">
    <source>
        <dbReference type="Proteomes" id="UP001630127"/>
    </source>
</evidence>
<dbReference type="AlphaFoldDB" id="A0ABD2YJ22"/>
<evidence type="ECO:0000313" key="2">
    <source>
        <dbReference type="EMBL" id="KAL3507404.1"/>
    </source>
</evidence>